<dbReference type="InterPro" id="IPR015421">
    <property type="entry name" value="PyrdxlP-dep_Trfase_major"/>
</dbReference>
<accession>A0A381SBY3</accession>
<evidence type="ECO:0000256" key="5">
    <source>
        <dbReference type="ARBA" id="ARBA00022917"/>
    </source>
</evidence>
<feature type="region of interest" description="Disordered" evidence="7">
    <location>
        <begin position="1"/>
        <end position="21"/>
    </location>
</feature>
<gene>
    <name evidence="8" type="ORF">METZ01_LOCUS54449</name>
</gene>
<name>A0A381SBY3_9ZZZZ</name>
<dbReference type="AlphaFoldDB" id="A0A381SBY3"/>
<dbReference type="InterPro" id="IPR015424">
    <property type="entry name" value="PyrdxlP-dep_Trfase"/>
</dbReference>
<dbReference type="EMBL" id="UINC01002919">
    <property type="protein sequence ID" value="SVA01595.1"/>
    <property type="molecule type" value="Genomic_DNA"/>
</dbReference>
<dbReference type="InterPro" id="IPR004534">
    <property type="entry name" value="SelA_trans"/>
</dbReference>
<evidence type="ECO:0000256" key="2">
    <source>
        <dbReference type="ARBA" id="ARBA00022490"/>
    </source>
</evidence>
<protein>
    <recommendedName>
        <fullName evidence="9">L-seryl-tRNA selenium transferase N-terminal domain-containing protein</fullName>
    </recommendedName>
</protein>
<dbReference type="SUPFAM" id="SSF53383">
    <property type="entry name" value="PLP-dependent transferases"/>
    <property type="match status" value="1"/>
</dbReference>
<evidence type="ECO:0000256" key="7">
    <source>
        <dbReference type="SAM" id="MobiDB-lite"/>
    </source>
</evidence>
<dbReference type="HAMAP" id="MF_00423">
    <property type="entry name" value="SelA"/>
    <property type="match status" value="1"/>
</dbReference>
<feature type="compositionally biased region" description="Pro residues" evidence="7">
    <location>
        <begin position="1"/>
        <end position="10"/>
    </location>
</feature>
<dbReference type="InterPro" id="IPR018319">
    <property type="entry name" value="SelA-like"/>
</dbReference>
<organism evidence="8">
    <name type="scientific">marine metagenome</name>
    <dbReference type="NCBI Taxonomy" id="408172"/>
    <lineage>
        <taxon>unclassified sequences</taxon>
        <taxon>metagenomes</taxon>
        <taxon>ecological metagenomes</taxon>
    </lineage>
</organism>
<evidence type="ECO:0000313" key="8">
    <source>
        <dbReference type="EMBL" id="SVA01595.1"/>
    </source>
</evidence>
<dbReference type="PANTHER" id="PTHR32328:SF0">
    <property type="entry name" value="L-SERYL-TRNA(SEC) SELENIUM TRANSFERASE"/>
    <property type="match status" value="1"/>
</dbReference>
<reference evidence="8" key="1">
    <citation type="submission" date="2018-05" db="EMBL/GenBank/DDBJ databases">
        <authorList>
            <person name="Lanie J.A."/>
            <person name="Ng W.-L."/>
            <person name="Kazmierczak K.M."/>
            <person name="Andrzejewski T.M."/>
            <person name="Davidsen T.M."/>
            <person name="Wayne K.J."/>
            <person name="Tettelin H."/>
            <person name="Glass J.I."/>
            <person name="Rusch D."/>
            <person name="Podicherti R."/>
            <person name="Tsui H.-C.T."/>
            <person name="Winkler M.E."/>
        </authorList>
    </citation>
    <scope>NUCLEOTIDE SEQUENCE</scope>
</reference>
<evidence type="ECO:0000256" key="4">
    <source>
        <dbReference type="ARBA" id="ARBA00022898"/>
    </source>
</evidence>
<dbReference type="NCBIfam" id="TIGR00474">
    <property type="entry name" value="selA"/>
    <property type="match status" value="1"/>
</dbReference>
<keyword evidence="4" id="KW-0663">Pyridoxal phosphate</keyword>
<dbReference type="Pfam" id="PF03841">
    <property type="entry name" value="SelA"/>
    <property type="match status" value="1"/>
</dbReference>
<keyword evidence="5" id="KW-0648">Protein biosynthesis</keyword>
<sequence>MTTPDDPVPGSPSDRPPSVDRLARSLADSGLPHPLLVDAARAAVAEGDPAGAADRARDLVEETRRALLTEVVNATGVLLHTNLGRAPWATTVGDGRYATLEFDLETGTRGSRQERAPALLARACGAEAAMVVNNCASAVLLVLAALADGREVAVSRGELVEIGGGFRIPEVLSQSGARLVEVGTTNRTRIEDFADAVATPGSDIAVVLSVHRSNYRIEGFTESTPVADLAELGVPVVADIGSGLLDAACPWLADGPPAWLQDEPAARQTLASGAALVTFSGDKLLGGPQAGVIAGQANLVAACAAHPLARALRPGSLVLRSLQDLALAYLARDGQAIPFWRMATVPVAALRTRAERISPDLATDTVAVPGGGTLPGVEIPSAGLALAGDRVAELRDRPLPVIARVVDNATVLDLRTVHPDDDGLVAAAIADLDPPAEPAAPPGP</sequence>
<evidence type="ECO:0000256" key="6">
    <source>
        <dbReference type="ARBA" id="ARBA00023266"/>
    </source>
</evidence>
<dbReference type="PANTHER" id="PTHR32328">
    <property type="entry name" value="L-SERYL-TRNA(SEC) SELENIUM TRANSFERASE"/>
    <property type="match status" value="1"/>
</dbReference>
<comment type="cofactor">
    <cofactor evidence="1">
        <name>pyridoxal 5'-phosphate</name>
        <dbReference type="ChEBI" id="CHEBI:597326"/>
    </cofactor>
</comment>
<dbReference type="Gene3D" id="3.90.1150.180">
    <property type="match status" value="1"/>
</dbReference>
<keyword evidence="2" id="KW-0963">Cytoplasm</keyword>
<evidence type="ECO:0000256" key="3">
    <source>
        <dbReference type="ARBA" id="ARBA00022679"/>
    </source>
</evidence>
<dbReference type="GO" id="GO:0004125">
    <property type="term" value="F:L-seryl-tRNA(Sec) selenium transferase activity"/>
    <property type="evidence" value="ECO:0007669"/>
    <property type="project" value="InterPro"/>
</dbReference>
<proteinExistence type="inferred from homology"/>
<dbReference type="GO" id="GO:0001514">
    <property type="term" value="P:selenocysteine incorporation"/>
    <property type="evidence" value="ECO:0007669"/>
    <property type="project" value="InterPro"/>
</dbReference>
<keyword evidence="3" id="KW-0808">Transferase</keyword>
<dbReference type="GO" id="GO:0005737">
    <property type="term" value="C:cytoplasm"/>
    <property type="evidence" value="ECO:0007669"/>
    <property type="project" value="InterPro"/>
</dbReference>
<dbReference type="Gene3D" id="3.40.640.10">
    <property type="entry name" value="Type I PLP-dependent aspartate aminotransferase-like (Major domain)"/>
    <property type="match status" value="1"/>
</dbReference>
<keyword evidence="6" id="KW-0711">Selenium</keyword>
<evidence type="ECO:0000256" key="1">
    <source>
        <dbReference type="ARBA" id="ARBA00001933"/>
    </source>
</evidence>
<evidence type="ECO:0008006" key="9">
    <source>
        <dbReference type="Google" id="ProtNLM"/>
    </source>
</evidence>